<dbReference type="EMBL" id="KN833904">
    <property type="protein sequence ID" value="KIK15158.1"/>
    <property type="molecule type" value="Genomic_DNA"/>
</dbReference>
<name>A0A0C9Z580_9AGAM</name>
<feature type="region of interest" description="Disordered" evidence="1">
    <location>
        <begin position="148"/>
        <end position="168"/>
    </location>
</feature>
<dbReference type="AlphaFoldDB" id="A0A0C9Z580"/>
<feature type="compositionally biased region" description="Low complexity" evidence="1">
    <location>
        <begin position="1"/>
        <end position="14"/>
    </location>
</feature>
<accession>A0A0C9Z580</accession>
<feature type="region of interest" description="Disordered" evidence="1">
    <location>
        <begin position="1"/>
        <end position="27"/>
    </location>
</feature>
<evidence type="ECO:0000313" key="2">
    <source>
        <dbReference type="EMBL" id="KIK15158.1"/>
    </source>
</evidence>
<feature type="region of interest" description="Disordered" evidence="1">
    <location>
        <begin position="427"/>
        <end position="455"/>
    </location>
</feature>
<proteinExistence type="predicted"/>
<organism evidence="2 3">
    <name type="scientific">Pisolithus microcarpus 441</name>
    <dbReference type="NCBI Taxonomy" id="765257"/>
    <lineage>
        <taxon>Eukaryota</taxon>
        <taxon>Fungi</taxon>
        <taxon>Dikarya</taxon>
        <taxon>Basidiomycota</taxon>
        <taxon>Agaricomycotina</taxon>
        <taxon>Agaricomycetes</taxon>
        <taxon>Agaricomycetidae</taxon>
        <taxon>Boletales</taxon>
        <taxon>Sclerodermatineae</taxon>
        <taxon>Pisolithaceae</taxon>
        <taxon>Pisolithus</taxon>
    </lineage>
</organism>
<keyword evidence="3" id="KW-1185">Reference proteome</keyword>
<evidence type="ECO:0000313" key="3">
    <source>
        <dbReference type="Proteomes" id="UP000054018"/>
    </source>
</evidence>
<reference evidence="3" key="2">
    <citation type="submission" date="2015-01" db="EMBL/GenBank/DDBJ databases">
        <title>Evolutionary Origins and Diversification of the Mycorrhizal Mutualists.</title>
        <authorList>
            <consortium name="DOE Joint Genome Institute"/>
            <consortium name="Mycorrhizal Genomics Consortium"/>
            <person name="Kohler A."/>
            <person name="Kuo A."/>
            <person name="Nagy L.G."/>
            <person name="Floudas D."/>
            <person name="Copeland A."/>
            <person name="Barry K.W."/>
            <person name="Cichocki N."/>
            <person name="Veneault-Fourrey C."/>
            <person name="LaButti K."/>
            <person name="Lindquist E.A."/>
            <person name="Lipzen A."/>
            <person name="Lundell T."/>
            <person name="Morin E."/>
            <person name="Murat C."/>
            <person name="Riley R."/>
            <person name="Ohm R."/>
            <person name="Sun H."/>
            <person name="Tunlid A."/>
            <person name="Henrissat B."/>
            <person name="Grigoriev I.V."/>
            <person name="Hibbett D.S."/>
            <person name="Martin F."/>
        </authorList>
    </citation>
    <scope>NUCLEOTIDE SEQUENCE [LARGE SCALE GENOMIC DNA]</scope>
    <source>
        <strain evidence="3">441</strain>
    </source>
</reference>
<evidence type="ECO:0000256" key="1">
    <source>
        <dbReference type="SAM" id="MobiDB-lite"/>
    </source>
</evidence>
<reference evidence="2 3" key="1">
    <citation type="submission" date="2014-04" db="EMBL/GenBank/DDBJ databases">
        <authorList>
            <consortium name="DOE Joint Genome Institute"/>
            <person name="Kuo A."/>
            <person name="Kohler A."/>
            <person name="Costa M.D."/>
            <person name="Nagy L.G."/>
            <person name="Floudas D."/>
            <person name="Copeland A."/>
            <person name="Barry K.W."/>
            <person name="Cichocki N."/>
            <person name="Veneault-Fourrey C."/>
            <person name="LaButti K."/>
            <person name="Lindquist E.A."/>
            <person name="Lipzen A."/>
            <person name="Lundell T."/>
            <person name="Morin E."/>
            <person name="Murat C."/>
            <person name="Sun H."/>
            <person name="Tunlid A."/>
            <person name="Henrissat B."/>
            <person name="Grigoriev I.V."/>
            <person name="Hibbett D.S."/>
            <person name="Martin F."/>
            <person name="Nordberg H.P."/>
            <person name="Cantor M.N."/>
            <person name="Hua S.X."/>
        </authorList>
    </citation>
    <scope>NUCLEOTIDE SEQUENCE [LARGE SCALE GENOMIC DNA]</scope>
    <source>
        <strain evidence="2 3">441</strain>
    </source>
</reference>
<sequence length="562" mass="61851">MNEPAAPLLLKSPSPTNPTFQQPSFSMPHGSDVNFSQAIDMSMTSFPSTFMNSAYSHETKQLSILQERTKCLEGQVMKLTVENSTLRTAFQCLAAAVGLRNIDPCQFDGTAFPQASMSSKQEDLRPTPESSPSIQFWDCEDWEKYLESPEGQTSKRGTLGYLEDKDGNPPSLKTGKAICRLLQGGASGRKFIHDLMENAYPMFRFATNGWKVDYLASTSYPAWWKVHLDENGRWKVRKVKGLKTEDDDDNDDYDDDNDSAGEVSMKQKAMQHAFKTEGPDKKFKGTTPSASSPTLPSPPPSDTHSSSSESFTKHLPPAIHEASPADSTDDKQDASLSHDSPYVEESIMQSKLDSAATTSKISINPLAALALAAHKVWEIPLPPPHDASEMPQSSPTATIATESSTRPVLEPINVTLPAATISITLDNSTVDSRSKPSKGNGKAKMHPGPTKNGRNLCAHHWRKQVQSSGLTEEFQRYFNDLTAAQQQAYDDEAAALKQQMGHEKHLQWYPPLDSRILSHGCPVTSDSALLIHTPTPALAQSHVSFELFHTPSWSLRILPELI</sequence>
<dbReference type="OrthoDB" id="2681506at2759"/>
<protein>
    <submittedName>
        <fullName evidence="2">Uncharacterized protein</fullName>
    </submittedName>
</protein>
<dbReference type="Proteomes" id="UP000054018">
    <property type="component" value="Unassembled WGS sequence"/>
</dbReference>
<dbReference type="HOGENOM" id="CLU_035442_0_0_1"/>
<gene>
    <name evidence="2" type="ORF">PISMIDRAFT_16723</name>
</gene>
<feature type="compositionally biased region" description="Acidic residues" evidence="1">
    <location>
        <begin position="245"/>
        <end position="259"/>
    </location>
</feature>
<feature type="region of interest" description="Disordered" evidence="1">
    <location>
        <begin position="244"/>
        <end position="338"/>
    </location>
</feature>
<feature type="compositionally biased region" description="Basic and acidic residues" evidence="1">
    <location>
        <begin position="274"/>
        <end position="283"/>
    </location>
</feature>